<keyword evidence="6 12" id="KW-0106">Calcium</keyword>
<dbReference type="FunFam" id="2.60.40.60:FF:000002">
    <property type="entry name" value="Protocadherin alpha 2"/>
    <property type="match status" value="1"/>
</dbReference>
<dbReference type="AlphaFoldDB" id="A0AAW1BPK0"/>
<evidence type="ECO:0000256" key="8">
    <source>
        <dbReference type="ARBA" id="ARBA00022989"/>
    </source>
</evidence>
<evidence type="ECO:0000313" key="17">
    <source>
        <dbReference type="Proteomes" id="UP001474421"/>
    </source>
</evidence>
<feature type="domain" description="Cadherin" evidence="15">
    <location>
        <begin position="207"/>
        <end position="315"/>
    </location>
</feature>
<evidence type="ECO:0000256" key="9">
    <source>
        <dbReference type="ARBA" id="ARBA00023136"/>
    </source>
</evidence>
<keyword evidence="2" id="KW-1003">Cell membrane</keyword>
<dbReference type="GO" id="GO:0005509">
    <property type="term" value="F:calcium ion binding"/>
    <property type="evidence" value="ECO:0007669"/>
    <property type="project" value="UniProtKB-UniRule"/>
</dbReference>
<dbReference type="PANTHER" id="PTHR24028:SF236">
    <property type="entry name" value="PROTOCADHERIN GAMMA-C3"/>
    <property type="match status" value="1"/>
</dbReference>
<dbReference type="InterPro" id="IPR050174">
    <property type="entry name" value="Protocadherin/Cadherin-CA"/>
</dbReference>
<keyword evidence="10" id="KW-0325">Glycoprotein</keyword>
<sequence>MPTESSWKSKSIDDEDAQGKERRLQLRRSQSQCSVASLLSPPMSLLDRGSGTSRWDWEYCTGKLELSQSLSSCAPSWRRLEVLLLLSSCLALAPAPAPAAGQLRYSVPEELDHGAFVANIAEDLGLDVSELSARRFRIASRAGSKQHLEVNLENGILFVNEKIDREEVCEGSKACLLHLQLVIESPLELYRIEVEVLDINDNAPRFPWQEYVLEVTESALPGARFPLESAQDPDVGTNSLRTYRLSPNGYFSLEVQTRSDGSKFAELVLERSLDREQQRSHRVLLTALDGGIPERSGTARVVIMVLDANDNVPVFDQSTYSVSLPEDAPKGTLAIKLNATDLDEGTNGEIEYSFSGHAPLGVRELFSVETHTGQVRLKGKLDYERADLHELYVQAKDRGPSAVAIHCRVLVHLLDVNDNAPEVTLTSVSTPVLEDAPPGTVIAVISVLDRDSGDNGKVSCEIPTDIPFQLQSSFHNYYALVTTAPLDREIVPEYNVSITAHDLGSPALATKKILRVQVSDINDNAPRFLQPSYSVYVTENNAPGASICSVSALDPDCQQNAYLSYSIADGQIQGMPVATYVSINSDSGHMYALRSLDYEQIRNFQIQVVAQDAGFPPLSGNATVHVFVLDQNDNAPLVVAPMPRNGSVAVEVVPRSAEPGYLVGKVSAVDADAGQNSRLSYRMVQATDASLFSVALYTGEIRTVRAFLAKDAPKHRLLVQVRDNGQPPLSASVALVLSVVDSVPEVLSDFRELPPGGETASSRLTLYLIASLGSVSFTFLVAIVILTVVKCPKERLTFPDYACSQLSCGGEAFCCCCGGGGCGSCERSAPASDRFKKPGSVKAPVSSGDCGDVGASAGPPAYCYKVCLSPESAKSDFMFLKACSPAPLRNNEAGPQNLPPGPGPKTRGANNSQQPADQVKQANADWLPAKQPILKSSQSLEDVGKVWKGVQKDHDRLCTLVTPMSEHKKTSGPPNSVRTPPYAPLYLQHISPLDYQHNVYIPGTPTTSANKDGSVFLEQEAKNSFSTFGKRKKMINYSDKHDSMVINNLK</sequence>
<evidence type="ECO:0000256" key="11">
    <source>
        <dbReference type="ARBA" id="ARBA00074462"/>
    </source>
</evidence>
<feature type="domain" description="Cadherin" evidence="15">
    <location>
        <begin position="99"/>
        <end position="206"/>
    </location>
</feature>
<dbReference type="InterPro" id="IPR015919">
    <property type="entry name" value="Cadherin-like_sf"/>
</dbReference>
<evidence type="ECO:0000256" key="5">
    <source>
        <dbReference type="ARBA" id="ARBA00022737"/>
    </source>
</evidence>
<gene>
    <name evidence="16" type="ORF">NXF25_008554</name>
</gene>
<protein>
    <recommendedName>
        <fullName evidence="11">Protocadherin gamma-C3</fullName>
    </recommendedName>
</protein>
<evidence type="ECO:0000259" key="15">
    <source>
        <dbReference type="PROSITE" id="PS50268"/>
    </source>
</evidence>
<evidence type="ECO:0000256" key="7">
    <source>
        <dbReference type="ARBA" id="ARBA00022889"/>
    </source>
</evidence>
<evidence type="ECO:0000256" key="1">
    <source>
        <dbReference type="ARBA" id="ARBA00004251"/>
    </source>
</evidence>
<keyword evidence="8 14" id="KW-1133">Transmembrane helix</keyword>
<evidence type="ECO:0000256" key="13">
    <source>
        <dbReference type="SAM" id="MobiDB-lite"/>
    </source>
</evidence>
<evidence type="ECO:0000313" key="16">
    <source>
        <dbReference type="EMBL" id="KAK9403727.1"/>
    </source>
</evidence>
<dbReference type="FunFam" id="2.60.40.60:FF:000185">
    <property type="entry name" value="Protocadherin 2 alpha c"/>
    <property type="match status" value="1"/>
</dbReference>
<dbReference type="Pfam" id="PF08266">
    <property type="entry name" value="Cadherin_2"/>
    <property type="match status" value="1"/>
</dbReference>
<feature type="domain" description="Cadherin" evidence="15">
    <location>
        <begin position="529"/>
        <end position="638"/>
    </location>
</feature>
<feature type="region of interest" description="Disordered" evidence="13">
    <location>
        <begin position="890"/>
        <end position="920"/>
    </location>
</feature>
<evidence type="ECO:0000256" key="4">
    <source>
        <dbReference type="ARBA" id="ARBA00022729"/>
    </source>
</evidence>
<evidence type="ECO:0000256" key="3">
    <source>
        <dbReference type="ARBA" id="ARBA00022692"/>
    </source>
</evidence>
<accession>A0AAW1BPK0</accession>
<dbReference type="InterPro" id="IPR002126">
    <property type="entry name" value="Cadherin-like_dom"/>
</dbReference>
<dbReference type="FunFam" id="2.60.40.60:FF:000006">
    <property type="entry name" value="Protocadherin alpha 2"/>
    <property type="match status" value="1"/>
</dbReference>
<dbReference type="InterPro" id="IPR020894">
    <property type="entry name" value="Cadherin_CS"/>
</dbReference>
<dbReference type="PRINTS" id="PR00205">
    <property type="entry name" value="CADHERIN"/>
</dbReference>
<evidence type="ECO:0000256" key="10">
    <source>
        <dbReference type="ARBA" id="ARBA00023180"/>
    </source>
</evidence>
<dbReference type="GO" id="GO:0005886">
    <property type="term" value="C:plasma membrane"/>
    <property type="evidence" value="ECO:0007669"/>
    <property type="project" value="UniProtKB-SubCell"/>
</dbReference>
<name>A0AAW1BPK0_CROAD</name>
<dbReference type="CDD" id="cd11304">
    <property type="entry name" value="Cadherin_repeat"/>
    <property type="match status" value="6"/>
</dbReference>
<dbReference type="Pfam" id="PF16492">
    <property type="entry name" value="Cadherin_C_2"/>
    <property type="match status" value="1"/>
</dbReference>
<feature type="domain" description="Cadherin" evidence="15">
    <location>
        <begin position="424"/>
        <end position="528"/>
    </location>
</feature>
<dbReference type="PROSITE" id="PS00232">
    <property type="entry name" value="CADHERIN_1"/>
    <property type="match status" value="3"/>
</dbReference>
<feature type="domain" description="Cadherin" evidence="15">
    <location>
        <begin position="653"/>
        <end position="750"/>
    </location>
</feature>
<dbReference type="Pfam" id="PF00028">
    <property type="entry name" value="Cadherin"/>
    <property type="match status" value="5"/>
</dbReference>
<organism evidence="16 17">
    <name type="scientific">Crotalus adamanteus</name>
    <name type="common">Eastern diamondback rattlesnake</name>
    <dbReference type="NCBI Taxonomy" id="8729"/>
    <lineage>
        <taxon>Eukaryota</taxon>
        <taxon>Metazoa</taxon>
        <taxon>Chordata</taxon>
        <taxon>Craniata</taxon>
        <taxon>Vertebrata</taxon>
        <taxon>Euteleostomi</taxon>
        <taxon>Lepidosauria</taxon>
        <taxon>Squamata</taxon>
        <taxon>Bifurcata</taxon>
        <taxon>Unidentata</taxon>
        <taxon>Episquamata</taxon>
        <taxon>Toxicofera</taxon>
        <taxon>Serpentes</taxon>
        <taxon>Colubroidea</taxon>
        <taxon>Viperidae</taxon>
        <taxon>Crotalinae</taxon>
        <taxon>Crotalus</taxon>
    </lineage>
</organism>
<feature type="transmembrane region" description="Helical" evidence="14">
    <location>
        <begin position="764"/>
        <end position="789"/>
    </location>
</feature>
<evidence type="ECO:0000256" key="6">
    <source>
        <dbReference type="ARBA" id="ARBA00022837"/>
    </source>
</evidence>
<dbReference type="PROSITE" id="PS50268">
    <property type="entry name" value="CADHERIN_2"/>
    <property type="match status" value="6"/>
</dbReference>
<evidence type="ECO:0000256" key="12">
    <source>
        <dbReference type="PROSITE-ProRule" id="PRU00043"/>
    </source>
</evidence>
<dbReference type="InterPro" id="IPR013164">
    <property type="entry name" value="Cadherin_N"/>
</dbReference>
<keyword evidence="4" id="KW-0732">Signal</keyword>
<feature type="region of interest" description="Disordered" evidence="13">
    <location>
        <begin position="1"/>
        <end position="29"/>
    </location>
</feature>
<dbReference type="SUPFAM" id="SSF49313">
    <property type="entry name" value="Cadherin-like"/>
    <property type="match status" value="6"/>
</dbReference>
<dbReference type="PANTHER" id="PTHR24028">
    <property type="entry name" value="CADHERIN-87A"/>
    <property type="match status" value="1"/>
</dbReference>
<feature type="domain" description="Cadherin" evidence="15">
    <location>
        <begin position="316"/>
        <end position="423"/>
    </location>
</feature>
<dbReference type="FunFam" id="2.60.40.60:FF:000001">
    <property type="entry name" value="Protocadherin alpha 2"/>
    <property type="match status" value="1"/>
</dbReference>
<keyword evidence="17" id="KW-1185">Reference proteome</keyword>
<dbReference type="FunFam" id="2.60.40.60:FF:000004">
    <property type="entry name" value="Protocadherin 1 gamma 2"/>
    <property type="match status" value="1"/>
</dbReference>
<reference evidence="16 17" key="1">
    <citation type="journal article" date="2024" name="Proc. Natl. Acad. Sci. U.S.A.">
        <title>The genetic regulatory architecture and epigenomic basis for age-related changes in rattlesnake venom.</title>
        <authorList>
            <person name="Hogan M.P."/>
            <person name="Holding M.L."/>
            <person name="Nystrom G.S."/>
            <person name="Colston T.J."/>
            <person name="Bartlett D.A."/>
            <person name="Mason A.J."/>
            <person name="Ellsworth S.A."/>
            <person name="Rautsaw R.M."/>
            <person name="Lawrence K.C."/>
            <person name="Strickland J.L."/>
            <person name="He B."/>
            <person name="Fraser P."/>
            <person name="Margres M.J."/>
            <person name="Gilbert D.M."/>
            <person name="Gibbs H.L."/>
            <person name="Parkinson C.L."/>
            <person name="Rokyta D.R."/>
        </authorList>
    </citation>
    <scope>NUCLEOTIDE SEQUENCE [LARGE SCALE GENOMIC DNA]</scope>
    <source>
        <strain evidence="16">DRR0105</strain>
    </source>
</reference>
<evidence type="ECO:0000256" key="14">
    <source>
        <dbReference type="SAM" id="Phobius"/>
    </source>
</evidence>
<proteinExistence type="predicted"/>
<comment type="caution">
    <text evidence="16">The sequence shown here is derived from an EMBL/GenBank/DDBJ whole genome shotgun (WGS) entry which is preliminary data.</text>
</comment>
<comment type="subcellular location">
    <subcellularLocation>
        <location evidence="1">Cell membrane</location>
        <topology evidence="1">Single-pass type I membrane protein</topology>
    </subcellularLocation>
</comment>
<dbReference type="Proteomes" id="UP001474421">
    <property type="component" value="Unassembled WGS sequence"/>
</dbReference>
<keyword evidence="3 14" id="KW-0812">Transmembrane</keyword>
<dbReference type="FunFam" id="2.60.40.60:FF:000018">
    <property type="entry name" value="Protocadherin gamma c3"/>
    <property type="match status" value="1"/>
</dbReference>
<dbReference type="EMBL" id="JAOTOJ010000003">
    <property type="protein sequence ID" value="KAK9403727.1"/>
    <property type="molecule type" value="Genomic_DNA"/>
</dbReference>
<keyword evidence="5" id="KW-0677">Repeat</keyword>
<dbReference type="SMART" id="SM00112">
    <property type="entry name" value="CA"/>
    <property type="match status" value="6"/>
</dbReference>
<evidence type="ECO:0000256" key="2">
    <source>
        <dbReference type="ARBA" id="ARBA00022475"/>
    </source>
</evidence>
<keyword evidence="7" id="KW-0130">Cell adhesion</keyword>
<keyword evidence="9 14" id="KW-0472">Membrane</keyword>
<dbReference type="InterPro" id="IPR032455">
    <property type="entry name" value="Cadherin_C"/>
</dbReference>
<dbReference type="Gene3D" id="2.60.40.60">
    <property type="entry name" value="Cadherins"/>
    <property type="match status" value="6"/>
</dbReference>
<dbReference type="GO" id="GO:0007156">
    <property type="term" value="P:homophilic cell adhesion via plasma membrane adhesion molecules"/>
    <property type="evidence" value="ECO:0007669"/>
    <property type="project" value="InterPro"/>
</dbReference>